<gene>
    <name evidence="9" type="ORF">QE152_g24256</name>
</gene>
<feature type="region of interest" description="Disordered" evidence="7">
    <location>
        <begin position="398"/>
        <end position="426"/>
    </location>
</feature>
<dbReference type="PANTHER" id="PTHR48039">
    <property type="entry name" value="RNA-BINDING MOTIF PROTEIN 14B"/>
    <property type="match status" value="1"/>
</dbReference>
<evidence type="ECO:0000256" key="5">
    <source>
        <dbReference type="ARBA" id="ARBA00023242"/>
    </source>
</evidence>
<evidence type="ECO:0000256" key="6">
    <source>
        <dbReference type="PROSITE-ProRule" id="PRU00176"/>
    </source>
</evidence>
<feature type="domain" description="RRM" evidence="8">
    <location>
        <begin position="505"/>
        <end position="577"/>
    </location>
</feature>
<feature type="domain" description="RRM" evidence="8">
    <location>
        <begin position="729"/>
        <end position="810"/>
    </location>
</feature>
<dbReference type="PROSITE" id="PS50102">
    <property type="entry name" value="RRM"/>
    <property type="match status" value="6"/>
</dbReference>
<dbReference type="Proteomes" id="UP001458880">
    <property type="component" value="Unassembled WGS sequence"/>
</dbReference>
<keyword evidence="4 6" id="KW-0694">RNA-binding</keyword>
<evidence type="ECO:0000256" key="3">
    <source>
        <dbReference type="ARBA" id="ARBA00022737"/>
    </source>
</evidence>
<feature type="compositionally biased region" description="Acidic residues" evidence="7">
    <location>
        <begin position="609"/>
        <end position="622"/>
    </location>
</feature>
<dbReference type="FunFam" id="3.30.70.330:FF:000240">
    <property type="entry name" value="RNA binding motif protein 19"/>
    <property type="match status" value="1"/>
</dbReference>
<dbReference type="Gene3D" id="3.30.70.330">
    <property type="match status" value="6"/>
</dbReference>
<organism evidence="9 10">
    <name type="scientific">Popillia japonica</name>
    <name type="common">Japanese beetle</name>
    <dbReference type="NCBI Taxonomy" id="7064"/>
    <lineage>
        <taxon>Eukaryota</taxon>
        <taxon>Metazoa</taxon>
        <taxon>Ecdysozoa</taxon>
        <taxon>Arthropoda</taxon>
        <taxon>Hexapoda</taxon>
        <taxon>Insecta</taxon>
        <taxon>Pterygota</taxon>
        <taxon>Neoptera</taxon>
        <taxon>Endopterygota</taxon>
        <taxon>Coleoptera</taxon>
        <taxon>Polyphaga</taxon>
        <taxon>Scarabaeiformia</taxon>
        <taxon>Scarabaeidae</taxon>
        <taxon>Rutelinae</taxon>
        <taxon>Popillia</taxon>
    </lineage>
</organism>
<dbReference type="InterPro" id="IPR034423">
    <property type="entry name" value="RBM19_RRM5"/>
</dbReference>
<comment type="caution">
    <text evidence="9">The sequence shown here is derived from an EMBL/GenBank/DDBJ whole genome shotgun (WGS) entry which is preliminary data.</text>
</comment>
<proteinExistence type="inferred from homology"/>
<dbReference type="FunFam" id="3.30.70.330:FF:000738">
    <property type="entry name" value="RNA-binding motif protein 19"/>
    <property type="match status" value="1"/>
</dbReference>
<feature type="compositionally biased region" description="Basic and acidic residues" evidence="7">
    <location>
        <begin position="585"/>
        <end position="601"/>
    </location>
</feature>
<dbReference type="InterPro" id="IPR051945">
    <property type="entry name" value="RRM_MRD1_RNA_proc_ribogen"/>
</dbReference>
<reference evidence="9 10" key="1">
    <citation type="journal article" date="2024" name="BMC Genomics">
        <title>De novo assembly and annotation of Popillia japonica's genome with initial clues to its potential as an invasive pest.</title>
        <authorList>
            <person name="Cucini C."/>
            <person name="Boschi S."/>
            <person name="Funari R."/>
            <person name="Cardaioli E."/>
            <person name="Iannotti N."/>
            <person name="Marturano G."/>
            <person name="Paoli F."/>
            <person name="Bruttini M."/>
            <person name="Carapelli A."/>
            <person name="Frati F."/>
            <person name="Nardi F."/>
        </authorList>
    </citation>
    <scope>NUCLEOTIDE SEQUENCE [LARGE SCALE GENOMIC DNA]</scope>
    <source>
        <strain evidence="9">DMR45628</strain>
    </source>
</reference>
<evidence type="ECO:0000313" key="9">
    <source>
        <dbReference type="EMBL" id="KAK9717278.1"/>
    </source>
</evidence>
<feature type="domain" description="RRM" evidence="8">
    <location>
        <begin position="625"/>
        <end position="708"/>
    </location>
</feature>
<dbReference type="Pfam" id="PF00076">
    <property type="entry name" value="RRM_1"/>
    <property type="match status" value="6"/>
</dbReference>
<evidence type="ECO:0000259" key="8">
    <source>
        <dbReference type="PROSITE" id="PS50102"/>
    </source>
</evidence>
<feature type="domain" description="RRM" evidence="8">
    <location>
        <begin position="321"/>
        <end position="399"/>
    </location>
</feature>
<evidence type="ECO:0000256" key="4">
    <source>
        <dbReference type="ARBA" id="ARBA00022884"/>
    </source>
</evidence>
<keyword evidence="3" id="KW-0677">Repeat</keyword>
<comment type="subcellular location">
    <subcellularLocation>
        <location evidence="1">Nucleus</location>
    </subcellularLocation>
</comment>
<dbReference type="GO" id="GO:0003729">
    <property type="term" value="F:mRNA binding"/>
    <property type="evidence" value="ECO:0007669"/>
    <property type="project" value="TreeGrafter"/>
</dbReference>
<evidence type="ECO:0000256" key="7">
    <source>
        <dbReference type="SAM" id="MobiDB-lite"/>
    </source>
</evidence>
<feature type="region of interest" description="Disordered" evidence="7">
    <location>
        <begin position="585"/>
        <end position="623"/>
    </location>
</feature>
<dbReference type="GO" id="GO:0005730">
    <property type="term" value="C:nucleolus"/>
    <property type="evidence" value="ECO:0007669"/>
    <property type="project" value="TreeGrafter"/>
</dbReference>
<dbReference type="AlphaFoldDB" id="A0AAW1KG24"/>
<feature type="domain" description="RRM" evidence="8">
    <location>
        <begin position="2"/>
        <end position="74"/>
    </location>
</feature>
<dbReference type="InterPro" id="IPR012677">
    <property type="entry name" value="Nucleotide-bd_a/b_plait_sf"/>
</dbReference>
<dbReference type="InterPro" id="IPR034418">
    <property type="entry name" value="RMB19_RRM1"/>
</dbReference>
<feature type="region of interest" description="Disordered" evidence="7">
    <location>
        <begin position="154"/>
        <end position="179"/>
    </location>
</feature>
<dbReference type="InterPro" id="IPR035979">
    <property type="entry name" value="RBD_domain_sf"/>
</dbReference>
<dbReference type="FunFam" id="3.30.70.330:FF:000277">
    <property type="entry name" value="RNA binding motif protein 19"/>
    <property type="match status" value="1"/>
</dbReference>
<dbReference type="SUPFAM" id="SSF54928">
    <property type="entry name" value="RNA-binding domain, RBD"/>
    <property type="match status" value="5"/>
</dbReference>
<dbReference type="CDD" id="cd12318">
    <property type="entry name" value="RRM5_RBM19_like"/>
    <property type="match status" value="1"/>
</dbReference>
<dbReference type="EMBL" id="JASPKY010000244">
    <property type="protein sequence ID" value="KAK9717278.1"/>
    <property type="molecule type" value="Genomic_DNA"/>
</dbReference>
<sequence>MSRIIVKNLPKTITEEKLRQIFSEKGLLTDVQLKYAPNGKFRQFAFIGYQNEIDAQEAINYFNNTCIQTNRIAVTPCVLLGDSSKPKSWSKYAADNNTLKKNSAKDEKNVEIAINPPNEAEDKTNQLLQKYKDDPLFEEFMEAHGVKKNLEQLSTKNEIEKDDSGVSDGETSVKDEAEKPDEVTDLEYMQMLMKGTQGKPRQKMQKKVKEKINLYTLKLRNLPYKCKKKDIKHFFSPNIPFSIRIPRNVKGIAYVGFKNEKQLNKALAKNKSIISGKSIQVMIYKVSDGIEQESDINNQKKAKWKSQEETIKNEETIAESGRIFIRNLAYTTTEDDIQHLFSKFGPLAEVNLPIDATTRKLKGFGIVTFVMPEHAVKAYTELDGSVLQGRMLHLLPGMAKDSEPGLEDDETTNYKRKKEKKQKSEAGLSHNWNSLFLGQNAVAEIIADTYGTSKKAVLDPYGDSNTAVRLALGETQIVASTRKYLEQEGVILDVFNTPAVKRSKTIILVKNLPANTQTKELHEIFKPHGIINRIILPPNGVTAIVEFIEPSEARKAFTRLAYSKFKNLPLYLEWAPENSLNVKKETVHSKDNGDEVAETKSDLPSTEVNQEELDNDEGETPEPDTTLFVKNLNFETTDDVLRKHFESCGKVYYATVATKKDKSDPSKRLSMGYGFVQFMYKSGIDKALKMLQQSELNGKSLELKRSERTLANQLNTARKAPKKTKQTGTKILVRNVPFQATLKEIRELFKAFGEIKALRLPKKMAVGTNSHRGFAFVDFVTASDAKKAFEALSQSTHLYGRRLVLEWATTDEGIDQIRKRTADHFHSSTEDIKSKKSVFNIE</sequence>
<keyword evidence="10" id="KW-1185">Reference proteome</keyword>
<comment type="similarity">
    <text evidence="2">Belongs to the RRM MRD1 family.</text>
</comment>
<evidence type="ECO:0000256" key="1">
    <source>
        <dbReference type="ARBA" id="ARBA00004123"/>
    </source>
</evidence>
<dbReference type="SMART" id="SM00360">
    <property type="entry name" value="RRM"/>
    <property type="match status" value="6"/>
</dbReference>
<dbReference type="CDD" id="cd12564">
    <property type="entry name" value="RRM1_RBM19"/>
    <property type="match status" value="1"/>
</dbReference>
<evidence type="ECO:0000256" key="2">
    <source>
        <dbReference type="ARBA" id="ARBA00008033"/>
    </source>
</evidence>
<dbReference type="PANTHER" id="PTHR48039:SF5">
    <property type="entry name" value="RNA-BINDING PROTEIN 28"/>
    <property type="match status" value="1"/>
</dbReference>
<dbReference type="InterPro" id="IPR000504">
    <property type="entry name" value="RRM_dom"/>
</dbReference>
<dbReference type="InterPro" id="IPR034421">
    <property type="entry name" value="RBM19_RRM6"/>
</dbReference>
<name>A0AAW1KG24_POPJA</name>
<feature type="domain" description="RRM" evidence="8">
    <location>
        <begin position="215"/>
        <end position="286"/>
    </location>
</feature>
<accession>A0AAW1KG24</accession>
<dbReference type="CDD" id="cd12571">
    <property type="entry name" value="RRM6_RBM19"/>
    <property type="match status" value="1"/>
</dbReference>
<keyword evidence="5" id="KW-0539">Nucleus</keyword>
<evidence type="ECO:0000313" key="10">
    <source>
        <dbReference type="Proteomes" id="UP001458880"/>
    </source>
</evidence>
<protein>
    <submittedName>
        <fullName evidence="9">RNA recognition motif</fullName>
    </submittedName>
</protein>